<accession>A0A645BTP9</accession>
<reference evidence="1" key="1">
    <citation type="submission" date="2019-08" db="EMBL/GenBank/DDBJ databases">
        <authorList>
            <person name="Kucharzyk K."/>
            <person name="Murdoch R.W."/>
            <person name="Higgins S."/>
            <person name="Loffler F."/>
        </authorList>
    </citation>
    <scope>NUCLEOTIDE SEQUENCE</scope>
</reference>
<comment type="caution">
    <text evidence="1">The sequence shown here is derived from an EMBL/GenBank/DDBJ whole genome shotgun (WGS) entry which is preliminary data.</text>
</comment>
<evidence type="ECO:0000313" key="1">
    <source>
        <dbReference type="EMBL" id="MPM68001.1"/>
    </source>
</evidence>
<dbReference type="EMBL" id="VSSQ01022011">
    <property type="protein sequence ID" value="MPM68001.1"/>
    <property type="molecule type" value="Genomic_DNA"/>
</dbReference>
<organism evidence="1">
    <name type="scientific">bioreactor metagenome</name>
    <dbReference type="NCBI Taxonomy" id="1076179"/>
    <lineage>
        <taxon>unclassified sequences</taxon>
        <taxon>metagenomes</taxon>
        <taxon>ecological metagenomes</taxon>
    </lineage>
</organism>
<proteinExistence type="predicted"/>
<gene>
    <name evidence="1" type="ORF">SDC9_114927</name>
</gene>
<name>A0A645BTP9_9ZZZZ</name>
<dbReference type="AlphaFoldDB" id="A0A645BTP9"/>
<sequence>MAAVLAKNQQITAVLMPQTSPAVTQTSLVLARLDSTAKRNAGITMASNALKMVDASTTLWRSQEADNETVSPSTSASRPTVTVAMRESFTCPISERAGLK</sequence>
<protein>
    <submittedName>
        <fullName evidence="1">Uncharacterized protein</fullName>
    </submittedName>
</protein>